<sequence length="156" mass="16692">MIRISKLTDYAFIVLGHMARGRAEVYAAAELADGTGIAMPTVSKVLKSLTRAGVVRSSRGAHGGYALSRPAEETSVATVIYALEGPIAITECGVDDHRCNQSDSCHAQGNWSVINRAIRNALESVSLAELSRPVAAEEISIPLHRVARRRPAELAE</sequence>
<dbReference type="PANTHER" id="PTHR33221:SF2">
    <property type="entry name" value="TRANSCRIPTIONAL REGULATOR"/>
    <property type="match status" value="1"/>
</dbReference>
<dbReference type="InterPro" id="IPR030489">
    <property type="entry name" value="TR_Rrf2-type_CS"/>
</dbReference>
<dbReference type="GO" id="GO:0005829">
    <property type="term" value="C:cytosol"/>
    <property type="evidence" value="ECO:0007669"/>
    <property type="project" value="TreeGrafter"/>
</dbReference>
<dbReference type="Pfam" id="PF02082">
    <property type="entry name" value="Rrf2"/>
    <property type="match status" value="1"/>
</dbReference>
<evidence type="ECO:0000313" key="2">
    <source>
        <dbReference type="Proteomes" id="UP000824988"/>
    </source>
</evidence>
<dbReference type="RefSeq" id="WP_221047265.1">
    <property type="nucleotide sequence ID" value="NZ_AP019782.1"/>
</dbReference>
<dbReference type="Proteomes" id="UP000824988">
    <property type="component" value="Chromosome"/>
</dbReference>
<dbReference type="InterPro" id="IPR014290">
    <property type="entry name" value="SUF_FeS_clus_asmbl_reg"/>
</dbReference>
<keyword evidence="2" id="KW-1185">Reference proteome</keyword>
<dbReference type="NCBIfam" id="TIGR00738">
    <property type="entry name" value="rrf2_super"/>
    <property type="match status" value="1"/>
</dbReference>
<dbReference type="PANTHER" id="PTHR33221">
    <property type="entry name" value="WINGED HELIX-TURN-HELIX TRANSCRIPTIONAL REGULATOR, RRF2 FAMILY"/>
    <property type="match status" value="1"/>
</dbReference>
<reference evidence="1" key="1">
    <citation type="submission" date="2019-06" db="EMBL/GenBank/DDBJ databases">
        <title>Complete genome sequence of Methylogaea oryzae strain JCM16910.</title>
        <authorList>
            <person name="Asakawa S."/>
        </authorList>
    </citation>
    <scope>NUCLEOTIDE SEQUENCE</scope>
    <source>
        <strain evidence="1">E10</strain>
    </source>
</reference>
<dbReference type="GO" id="GO:0003700">
    <property type="term" value="F:DNA-binding transcription factor activity"/>
    <property type="evidence" value="ECO:0007669"/>
    <property type="project" value="TreeGrafter"/>
</dbReference>
<dbReference type="InterPro" id="IPR000944">
    <property type="entry name" value="Tscrpt_reg_Rrf2"/>
</dbReference>
<dbReference type="EMBL" id="AP019782">
    <property type="protein sequence ID" value="BBL71934.1"/>
    <property type="molecule type" value="Genomic_DNA"/>
</dbReference>
<dbReference type="AlphaFoldDB" id="A0A8D4VRF8"/>
<dbReference type="PROSITE" id="PS51197">
    <property type="entry name" value="HTH_RRF2_2"/>
    <property type="match status" value="1"/>
</dbReference>
<name>A0A8D4VRF8_9GAMM</name>
<dbReference type="PROSITE" id="PS01332">
    <property type="entry name" value="HTH_RRF2_1"/>
    <property type="match status" value="1"/>
</dbReference>
<evidence type="ECO:0000313" key="1">
    <source>
        <dbReference type="EMBL" id="BBL71934.1"/>
    </source>
</evidence>
<dbReference type="KEGG" id="moz:MoryE10_25400"/>
<accession>A0A8D4VRF8</accession>
<proteinExistence type="predicted"/>
<gene>
    <name evidence="1" type="ORF">MoryE10_25400</name>
</gene>
<protein>
    <submittedName>
        <fullName evidence="1">Transcriptional regulator</fullName>
    </submittedName>
</protein>
<dbReference type="NCBIfam" id="TIGR02944">
    <property type="entry name" value="suf_reg_Xantho"/>
    <property type="match status" value="1"/>
</dbReference>
<organism evidence="1 2">
    <name type="scientific">Methylogaea oryzae</name>
    <dbReference type="NCBI Taxonomy" id="1295382"/>
    <lineage>
        <taxon>Bacteria</taxon>
        <taxon>Pseudomonadati</taxon>
        <taxon>Pseudomonadota</taxon>
        <taxon>Gammaproteobacteria</taxon>
        <taxon>Methylococcales</taxon>
        <taxon>Methylococcaceae</taxon>
        <taxon>Methylogaea</taxon>
    </lineage>
</organism>